<protein>
    <submittedName>
        <fullName evidence="4">ParB family chromosome partitioning protein</fullName>
    </submittedName>
</protein>
<dbReference type="EMBL" id="QGHF01000011">
    <property type="protein sequence ID" value="PWK94292.1"/>
    <property type="molecule type" value="Genomic_DNA"/>
</dbReference>
<dbReference type="SMART" id="SM00470">
    <property type="entry name" value="ParB"/>
    <property type="match status" value="1"/>
</dbReference>
<evidence type="ECO:0000256" key="2">
    <source>
        <dbReference type="ARBA" id="ARBA00023125"/>
    </source>
</evidence>
<evidence type="ECO:0000313" key="4">
    <source>
        <dbReference type="EMBL" id="PWK94292.1"/>
    </source>
</evidence>
<dbReference type="Gene3D" id="1.10.10.2830">
    <property type="match status" value="1"/>
</dbReference>
<dbReference type="RefSeq" id="WP_109718094.1">
    <property type="nucleotide sequence ID" value="NZ_QGHF01000011.1"/>
</dbReference>
<comment type="caution">
    <text evidence="4">The sequence shown here is derived from an EMBL/GenBank/DDBJ whole genome shotgun (WGS) entry which is preliminary data.</text>
</comment>
<dbReference type="Pfam" id="PF08775">
    <property type="entry name" value="ParB"/>
    <property type="match status" value="1"/>
</dbReference>
<accession>A0A2V2BHH7</accession>
<dbReference type="InterPro" id="IPR003115">
    <property type="entry name" value="ParB_N"/>
</dbReference>
<organism evidence="4 5">
    <name type="scientific">Pantoea allii</name>
    <dbReference type="NCBI Taxonomy" id="574096"/>
    <lineage>
        <taxon>Bacteria</taxon>
        <taxon>Pseudomonadati</taxon>
        <taxon>Pseudomonadota</taxon>
        <taxon>Gammaproteobacteria</taxon>
        <taxon>Enterobacterales</taxon>
        <taxon>Erwiniaceae</taxon>
        <taxon>Pantoea</taxon>
    </lineage>
</organism>
<reference evidence="4 5" key="1">
    <citation type="submission" date="2018-05" db="EMBL/GenBank/DDBJ databases">
        <title>Genomic Encyclopedia of Type Strains, Phase IV (KMG-V): Genome sequencing to study the core and pangenomes of soil and plant-associated prokaryotes.</title>
        <authorList>
            <person name="Whitman W."/>
        </authorList>
    </citation>
    <scope>NUCLEOTIDE SEQUENCE [LARGE SCALE GENOMIC DNA]</scope>
    <source>
        <strain evidence="4 5">PNA 200-10</strain>
    </source>
</reference>
<dbReference type="InterPro" id="IPR004437">
    <property type="entry name" value="ParB/RepB/Spo0J"/>
</dbReference>
<dbReference type="CDD" id="cd16394">
    <property type="entry name" value="sopB_N"/>
    <property type="match status" value="1"/>
</dbReference>
<dbReference type="InterPro" id="IPR014884">
    <property type="entry name" value="ParB_fam_C"/>
</dbReference>
<dbReference type="OrthoDB" id="5719994at2"/>
<dbReference type="Proteomes" id="UP000245981">
    <property type="component" value="Unassembled WGS sequence"/>
</dbReference>
<dbReference type="NCBIfam" id="TIGR00180">
    <property type="entry name" value="parB_part"/>
    <property type="match status" value="1"/>
</dbReference>
<feature type="domain" description="ParB-like N-terminal" evidence="3">
    <location>
        <begin position="52"/>
        <end position="137"/>
    </location>
</feature>
<dbReference type="PANTHER" id="PTHR38973:SF1">
    <property type="entry name" value="PLASMID PARTITION PROTEIN B"/>
    <property type="match status" value="1"/>
</dbReference>
<dbReference type="STRING" id="574096.HA38_20720"/>
<dbReference type="GO" id="GO:0003677">
    <property type="term" value="F:DNA binding"/>
    <property type="evidence" value="ECO:0007669"/>
    <property type="project" value="UniProtKB-KW"/>
</dbReference>
<keyword evidence="2" id="KW-0238">DNA-binding</keyword>
<gene>
    <name evidence="4" type="ORF">C7431_11127</name>
</gene>
<evidence type="ECO:0000256" key="1">
    <source>
        <dbReference type="ARBA" id="ARBA00006295"/>
    </source>
</evidence>
<evidence type="ECO:0000313" key="5">
    <source>
        <dbReference type="Proteomes" id="UP000245981"/>
    </source>
</evidence>
<sequence length="329" mass="36835">MKKEMVKLGRQLGNSSFSKMMNESDSERVFTLKSGAQARFVLTKILHDEIETHTFIDATVNGRDQAFLTRESVSDISRTIRLQQFFPAIGREVNGRTEILDGSRRRAACIYNGTAFEVLVTRDALSLSDARQLAVDIQTAKEHTLRELGKRLRLMYPEDMNQSEIAAAEGLSAAKVTRAFQAAAVPDEIIAVFPSVSELSISDYRALLEVTDKARARHIATDALVDCVRSRMEEDASHDIAEPAYKNRIISYFRAESEGPRKAAGSKKIVTEKLAEFTDKKQFARKKTDADKRLVTYEFSRLSAACQAELDAAVRSVVDRMMIKSVNDQ</sequence>
<dbReference type="AlphaFoldDB" id="A0A2V2BHH7"/>
<name>A0A2V2BHH7_9GAMM</name>
<dbReference type="SUPFAM" id="SSF109709">
    <property type="entry name" value="KorB DNA-binding domain-like"/>
    <property type="match status" value="1"/>
</dbReference>
<proteinExistence type="inferred from homology"/>
<evidence type="ECO:0000259" key="3">
    <source>
        <dbReference type="SMART" id="SM00470"/>
    </source>
</evidence>
<dbReference type="PANTHER" id="PTHR38973">
    <property type="entry name" value="PLASMID PARTITIONING CONTROL PROTEIN-RELATED"/>
    <property type="match status" value="1"/>
</dbReference>
<comment type="similarity">
    <text evidence="1">Belongs to the ParB family.</text>
</comment>